<dbReference type="GO" id="GO:0016020">
    <property type="term" value="C:membrane"/>
    <property type="evidence" value="ECO:0007669"/>
    <property type="project" value="UniProtKB-SubCell"/>
</dbReference>
<evidence type="ECO:0000313" key="15">
    <source>
        <dbReference type="Proteomes" id="UP000031668"/>
    </source>
</evidence>
<dbReference type="EMBL" id="JWZT01005530">
    <property type="protein sequence ID" value="KII60639.1"/>
    <property type="molecule type" value="Genomic_DNA"/>
</dbReference>
<comment type="catalytic activity">
    <reaction evidence="12">
        <text>1D-myo-inositol hexakisphosphate + H2O = 1D-myo-inositol 1,2,4,5,6-pentakisphosphate + phosphate</text>
        <dbReference type="Rhea" id="RHEA:16989"/>
        <dbReference type="ChEBI" id="CHEBI:15377"/>
        <dbReference type="ChEBI" id="CHEBI:43474"/>
        <dbReference type="ChEBI" id="CHEBI:57798"/>
        <dbReference type="ChEBI" id="CHEBI:58130"/>
        <dbReference type="EC" id="3.1.3.62"/>
    </reaction>
    <physiologicalReaction direction="left-to-right" evidence="12">
        <dbReference type="Rhea" id="RHEA:16990"/>
    </physiologicalReaction>
</comment>
<evidence type="ECO:0000256" key="13">
    <source>
        <dbReference type="ARBA" id="ARBA00043832"/>
    </source>
</evidence>
<organism evidence="14 15">
    <name type="scientific">Thelohanellus kitauei</name>
    <name type="common">Myxosporean</name>
    <dbReference type="NCBI Taxonomy" id="669202"/>
    <lineage>
        <taxon>Eukaryota</taxon>
        <taxon>Metazoa</taxon>
        <taxon>Cnidaria</taxon>
        <taxon>Myxozoa</taxon>
        <taxon>Myxosporea</taxon>
        <taxon>Bivalvulida</taxon>
        <taxon>Platysporina</taxon>
        <taxon>Myxobolidae</taxon>
        <taxon>Thelohanellus</taxon>
    </lineage>
</organism>
<dbReference type="PANTHER" id="PTHR20963:SF8">
    <property type="entry name" value="MULTIPLE INOSITOL POLYPHOSPHATE PHOSPHATASE 1"/>
    <property type="match status" value="1"/>
</dbReference>
<evidence type="ECO:0000256" key="4">
    <source>
        <dbReference type="ARBA" id="ARBA00013040"/>
    </source>
</evidence>
<dbReference type="OrthoDB" id="6509975at2759"/>
<comment type="catalytic activity">
    <reaction evidence="13">
        <text>(2R)-2,3-bisphosphoglycerate + H2O = (2R)-2-phosphoglycerate + phosphate</text>
        <dbReference type="Rhea" id="RHEA:27381"/>
        <dbReference type="ChEBI" id="CHEBI:15377"/>
        <dbReference type="ChEBI" id="CHEBI:43474"/>
        <dbReference type="ChEBI" id="CHEBI:58248"/>
        <dbReference type="ChEBI" id="CHEBI:58289"/>
        <dbReference type="EC" id="3.1.3.80"/>
    </reaction>
    <physiologicalReaction direction="left-to-right" evidence="13">
        <dbReference type="Rhea" id="RHEA:27382"/>
    </physiologicalReaction>
</comment>
<dbReference type="AlphaFoldDB" id="A0A0C2M8M1"/>
<dbReference type="Proteomes" id="UP000031668">
    <property type="component" value="Unassembled WGS sequence"/>
</dbReference>
<evidence type="ECO:0000256" key="7">
    <source>
        <dbReference type="ARBA" id="ARBA00022801"/>
    </source>
</evidence>
<dbReference type="Gene3D" id="3.40.50.1240">
    <property type="entry name" value="Phosphoglycerate mutase-like"/>
    <property type="match status" value="1"/>
</dbReference>
<dbReference type="GO" id="GO:0052745">
    <property type="term" value="F:inositol phosphate phosphatase activity"/>
    <property type="evidence" value="ECO:0007669"/>
    <property type="project" value="TreeGrafter"/>
</dbReference>
<comment type="caution">
    <text evidence="14">The sequence shown here is derived from an EMBL/GenBank/DDBJ whole genome shotgun (WGS) entry which is preliminary data.</text>
</comment>
<keyword evidence="8" id="KW-0472">Membrane</keyword>
<evidence type="ECO:0000256" key="8">
    <source>
        <dbReference type="ARBA" id="ARBA00023136"/>
    </source>
</evidence>
<proteinExistence type="inferred from homology"/>
<dbReference type="Pfam" id="PF00328">
    <property type="entry name" value="His_Phos_2"/>
    <property type="match status" value="1"/>
</dbReference>
<evidence type="ECO:0000256" key="6">
    <source>
        <dbReference type="ARBA" id="ARBA00022729"/>
    </source>
</evidence>
<keyword evidence="7" id="KW-0378">Hydrolase</keyword>
<accession>A0A0C2M8M1</accession>
<dbReference type="InterPro" id="IPR000560">
    <property type="entry name" value="His_Pase_clade-2"/>
</dbReference>
<evidence type="ECO:0000256" key="1">
    <source>
        <dbReference type="ARBA" id="ARBA00004370"/>
    </source>
</evidence>
<evidence type="ECO:0000256" key="9">
    <source>
        <dbReference type="ARBA" id="ARBA00031642"/>
    </source>
</evidence>
<dbReference type="GO" id="GO:0034417">
    <property type="term" value="F:bisphosphoglycerate 3-phosphatase activity"/>
    <property type="evidence" value="ECO:0007669"/>
    <property type="project" value="UniProtKB-EC"/>
</dbReference>
<gene>
    <name evidence="14" type="ORF">RF11_00671</name>
</gene>
<dbReference type="EC" id="3.1.3.80" evidence="3"/>
<dbReference type="SUPFAM" id="SSF53254">
    <property type="entry name" value="Phosphoglycerate mutase-like"/>
    <property type="match status" value="1"/>
</dbReference>
<protein>
    <recommendedName>
        <fullName evidence="5">Multiple inositol polyphosphate phosphatase 1</fullName>
        <ecNumber evidence="4">3.1.3.62</ecNumber>
        <ecNumber evidence="3">3.1.3.80</ecNumber>
    </recommendedName>
    <alternativeName>
        <fullName evidence="9">2,3-bisphosphoglycerate 3-phosphatase</fullName>
    </alternativeName>
</protein>
<comment type="subcellular location">
    <subcellularLocation>
        <location evidence="1">Membrane</location>
    </subcellularLocation>
</comment>
<sequence>MIDFLELDIKISRLLFFILITFNPINPNPTLFSTITSYEKVANLNTDPILPSNSTPVYFRYIGRHGSRFPSTKDIHRLQLLIHKLTNLSLGTQFDLSNMREISNESHAVNLCDNGRRELLNIGKRFRKRFINIFETDKYRMDFHFESTCKSRSAESMKMFMHGFLEKEGQQNTPGSHIKYDMKILECQNDSTYRFFDICQKYTFIHNCLKETDSETEKFFQLSEIQAITERINKKIGLSPENHLKPLELKSLYISCAYQILVLNNSLHDVPCKFFDDEARNAFEYLNDIKHFFKKSNYHDINLKISTPLIKKVYESTMKAFQNCESENYKSNTPVISGDFGFAHAETIFPLLGVFKIVDDMKNRESFINHENYNRIKNNRSFKPSFYTPMAANLMLMVSCSPTTSQVIF</sequence>
<comment type="similarity">
    <text evidence="2">Belongs to the histidine acid phosphatase family. MINPP1 subfamily.</text>
</comment>
<evidence type="ECO:0000256" key="12">
    <source>
        <dbReference type="ARBA" id="ARBA00043691"/>
    </source>
</evidence>
<evidence type="ECO:0000256" key="5">
    <source>
        <dbReference type="ARBA" id="ARBA00018097"/>
    </source>
</evidence>
<evidence type="ECO:0000256" key="2">
    <source>
        <dbReference type="ARBA" id="ARBA00008422"/>
    </source>
</evidence>
<reference evidence="14 15" key="1">
    <citation type="journal article" date="2014" name="Genome Biol. Evol.">
        <title>The genome of the myxosporean Thelohanellus kitauei shows adaptations to nutrient acquisition within its fish host.</title>
        <authorList>
            <person name="Yang Y."/>
            <person name="Xiong J."/>
            <person name="Zhou Z."/>
            <person name="Huo F."/>
            <person name="Miao W."/>
            <person name="Ran C."/>
            <person name="Liu Y."/>
            <person name="Zhang J."/>
            <person name="Feng J."/>
            <person name="Wang M."/>
            <person name="Wang M."/>
            <person name="Wang L."/>
            <person name="Yao B."/>
        </authorList>
    </citation>
    <scope>NUCLEOTIDE SEQUENCE [LARGE SCALE GENOMIC DNA]</scope>
    <source>
        <strain evidence="14">Wuqing</strain>
    </source>
</reference>
<dbReference type="InterPro" id="IPR029033">
    <property type="entry name" value="His_PPase_superfam"/>
</dbReference>
<evidence type="ECO:0000313" key="14">
    <source>
        <dbReference type="EMBL" id="KII60639.1"/>
    </source>
</evidence>
<keyword evidence="15" id="KW-1185">Reference proteome</keyword>
<dbReference type="EC" id="3.1.3.62" evidence="4"/>
<evidence type="ECO:0000256" key="3">
    <source>
        <dbReference type="ARBA" id="ARBA00012976"/>
    </source>
</evidence>
<dbReference type="OMA" id="HTFKERT"/>
<keyword evidence="6" id="KW-0732">Signal</keyword>
<evidence type="ECO:0000256" key="10">
    <source>
        <dbReference type="ARBA" id="ARBA00043668"/>
    </source>
</evidence>
<comment type="catalytic activity">
    <reaction evidence="10">
        <text>1D-myo-inositol 1,2,5,6-tetrakisphosphate + H2O = 1D-myo-inositol 1,2,6-trisphosphate + phosphate</text>
        <dbReference type="Rhea" id="RHEA:77119"/>
        <dbReference type="ChEBI" id="CHEBI:15377"/>
        <dbReference type="ChEBI" id="CHEBI:43474"/>
        <dbReference type="ChEBI" id="CHEBI:195535"/>
        <dbReference type="ChEBI" id="CHEBI:195537"/>
        <dbReference type="EC" id="3.1.3.62"/>
    </reaction>
    <physiologicalReaction direction="left-to-right" evidence="10">
        <dbReference type="Rhea" id="RHEA:77120"/>
    </physiologicalReaction>
</comment>
<dbReference type="GO" id="GO:0003993">
    <property type="term" value="F:acid phosphatase activity"/>
    <property type="evidence" value="ECO:0007669"/>
    <property type="project" value="TreeGrafter"/>
</dbReference>
<dbReference type="PANTHER" id="PTHR20963">
    <property type="entry name" value="MULTIPLE INOSITOL POLYPHOSPHATE PHOSPHATASE-RELATED"/>
    <property type="match status" value="1"/>
</dbReference>
<comment type="catalytic activity">
    <reaction evidence="11">
        <text>1D-myo-inositol 1,2,4,5,6-pentakisphosphate + H2O = 1D-myo-inositol 1,2,5,6-tetrakisphosphate + phosphate</text>
        <dbReference type="Rhea" id="RHEA:77115"/>
        <dbReference type="ChEBI" id="CHEBI:15377"/>
        <dbReference type="ChEBI" id="CHEBI:43474"/>
        <dbReference type="ChEBI" id="CHEBI:57798"/>
        <dbReference type="ChEBI" id="CHEBI:195535"/>
        <dbReference type="EC" id="3.1.3.62"/>
    </reaction>
    <physiologicalReaction direction="left-to-right" evidence="11">
        <dbReference type="Rhea" id="RHEA:77116"/>
    </physiologicalReaction>
</comment>
<name>A0A0C2M8M1_THEKT</name>
<evidence type="ECO:0000256" key="11">
    <source>
        <dbReference type="ARBA" id="ARBA00043671"/>
    </source>
</evidence>